<reference evidence="3 5" key="3">
    <citation type="journal article" date="2014" name="Nature">
        <title>Elephant shark genome provides unique insights into gnathostome evolution.</title>
        <authorList>
            <consortium name="International Elephant Shark Genome Sequencing Consortium"/>
            <person name="Venkatesh B."/>
            <person name="Lee A.P."/>
            <person name="Ravi V."/>
            <person name="Maurya A.K."/>
            <person name="Lian M.M."/>
            <person name="Swann J.B."/>
            <person name="Ohta Y."/>
            <person name="Flajnik M.F."/>
            <person name="Sutoh Y."/>
            <person name="Kasahara M."/>
            <person name="Hoon S."/>
            <person name="Gangu V."/>
            <person name="Roy S.W."/>
            <person name="Irimia M."/>
            <person name="Korzh V."/>
            <person name="Kondrychyn I."/>
            <person name="Lim Z.W."/>
            <person name="Tay B.H."/>
            <person name="Tohari S."/>
            <person name="Kong K.W."/>
            <person name="Ho S."/>
            <person name="Lorente-Galdos B."/>
            <person name="Quilez J."/>
            <person name="Marques-Bonet T."/>
            <person name="Raney B.J."/>
            <person name="Ingham P.W."/>
            <person name="Tay A."/>
            <person name="Hillier L.W."/>
            <person name="Minx P."/>
            <person name="Boehm T."/>
            <person name="Wilson R.K."/>
            <person name="Brenner S."/>
            <person name="Warren W.C."/>
        </authorList>
    </citation>
    <scope>NUCLEOTIDE SEQUENCE</scope>
    <source>
        <tissue evidence="3">Testis</tissue>
    </source>
</reference>
<dbReference type="PANTHER" id="PTHR46659">
    <property type="entry name" value="SERINE/THREONINE/TYROSINE-INTERACTING-LIKE PROTEIN 1"/>
    <property type="match status" value="1"/>
</dbReference>
<accession>V9L061</accession>
<evidence type="ECO:0000313" key="4">
    <source>
        <dbReference type="Ensembl" id="ENSCMIP00000044552.1"/>
    </source>
</evidence>
<reference evidence="5" key="1">
    <citation type="journal article" date="2006" name="Science">
        <title>Ancient noncoding elements conserved in the human genome.</title>
        <authorList>
            <person name="Venkatesh B."/>
            <person name="Kirkness E.F."/>
            <person name="Loh Y.H."/>
            <person name="Halpern A.L."/>
            <person name="Lee A.P."/>
            <person name="Johnson J."/>
            <person name="Dandona N."/>
            <person name="Viswanathan L.D."/>
            <person name="Tay A."/>
            <person name="Venter J.C."/>
            <person name="Strausberg R.L."/>
            <person name="Brenner S."/>
        </authorList>
    </citation>
    <scope>NUCLEOTIDE SEQUENCE [LARGE SCALE GENOMIC DNA]</scope>
</reference>
<dbReference type="Ensembl" id="ENSCMIT00000045191.1">
    <property type="protein sequence ID" value="ENSCMIP00000044552.1"/>
    <property type="gene ID" value="ENSCMIG00000018426.1"/>
</dbReference>
<dbReference type="GeneID" id="103186900"/>
<sequence length="297" mass="34534">MAGIVLGEPTELYNTLNQTTKYSRLSEPTYLYLADVRIKSEYLESHVITAKRAKRKLEDENEEFLMPQDIEIECVQFIVVYDRNTDSLESNGPAVQYAKLLEVVSNYPIIVLNGGYQRFSADYPFFRTQKIFYMPQELDNFQAYPVEIIPGKLYMGNFKQACSKKIQKDLKIKVHVNVCSEGGVFFTGEQSSRLLHLPTEEDGTLYVHFDHTCQFIDDYLKKDKRVLIFSNLGISRSTCVVIAYLIYLKHMTLKDAWNAVKKCKANMQPHREFVQQLSKWEEKILKQKITDISETNF</sequence>
<dbReference type="Proteomes" id="UP000314986">
    <property type="component" value="Unassembled WGS sequence"/>
</dbReference>
<dbReference type="GO" id="GO:0062030">
    <property type="term" value="P:negative regulation of stress granule assembly"/>
    <property type="evidence" value="ECO:0007669"/>
    <property type="project" value="TreeGrafter"/>
</dbReference>
<dbReference type="FunFam" id="3.90.190.10:FF:000082">
    <property type="entry name" value="Serine/threonine/tyrosine-interacting-like protein 1"/>
    <property type="match status" value="1"/>
</dbReference>
<evidence type="ECO:0000256" key="1">
    <source>
        <dbReference type="SAM" id="Phobius"/>
    </source>
</evidence>
<dbReference type="SMART" id="SM00195">
    <property type="entry name" value="DSPc"/>
    <property type="match status" value="1"/>
</dbReference>
<dbReference type="SUPFAM" id="SSF52821">
    <property type="entry name" value="Rhodanese/Cell cycle control phosphatase"/>
    <property type="match status" value="1"/>
</dbReference>
<dbReference type="Pfam" id="PF00581">
    <property type="entry name" value="Rhodanese"/>
    <property type="match status" value="1"/>
</dbReference>
<gene>
    <name evidence="4" type="primary">styxl1</name>
</gene>
<keyword evidence="3" id="KW-0808">Transferase</keyword>
<dbReference type="GO" id="GO:0005739">
    <property type="term" value="C:mitochondrion"/>
    <property type="evidence" value="ECO:0007669"/>
    <property type="project" value="TreeGrafter"/>
</dbReference>
<dbReference type="OrthoDB" id="10252009at2759"/>
<dbReference type="KEGG" id="cmk:103186900"/>
<evidence type="ECO:0000313" key="3">
    <source>
        <dbReference type="EMBL" id="AFP04979.1"/>
    </source>
</evidence>
<keyword evidence="1" id="KW-0812">Transmembrane</keyword>
<dbReference type="AlphaFoldDB" id="V9L061"/>
<proteinExistence type="evidence at transcript level"/>
<dbReference type="GO" id="GO:0001691">
    <property type="term" value="F:pseudophosphatase activity"/>
    <property type="evidence" value="ECO:0007669"/>
    <property type="project" value="TreeGrafter"/>
</dbReference>
<dbReference type="Gene3D" id="3.90.190.10">
    <property type="entry name" value="Protein tyrosine phosphatase superfamily"/>
    <property type="match status" value="1"/>
</dbReference>
<dbReference type="GO" id="GO:0016301">
    <property type="term" value="F:kinase activity"/>
    <property type="evidence" value="ECO:0007669"/>
    <property type="project" value="UniProtKB-KW"/>
</dbReference>
<dbReference type="STRING" id="7868.ENSCMIP00000044552"/>
<dbReference type="InterPro" id="IPR053272">
    <property type="entry name" value="STY_interacting-like"/>
</dbReference>
<keyword evidence="3" id="KW-0418">Kinase</keyword>
<dbReference type="GO" id="GO:2001244">
    <property type="term" value="P:positive regulation of intrinsic apoptotic signaling pathway"/>
    <property type="evidence" value="ECO:0007669"/>
    <property type="project" value="TreeGrafter"/>
</dbReference>
<keyword evidence="1" id="KW-1133">Transmembrane helix</keyword>
<organism evidence="3">
    <name type="scientific">Callorhinchus milii</name>
    <name type="common">Ghost shark</name>
    <dbReference type="NCBI Taxonomy" id="7868"/>
    <lineage>
        <taxon>Eukaryota</taxon>
        <taxon>Metazoa</taxon>
        <taxon>Chordata</taxon>
        <taxon>Craniata</taxon>
        <taxon>Vertebrata</taxon>
        <taxon>Chondrichthyes</taxon>
        <taxon>Holocephali</taxon>
        <taxon>Chimaeriformes</taxon>
        <taxon>Callorhinchidae</taxon>
        <taxon>Callorhinchus</taxon>
    </lineage>
</organism>
<dbReference type="RefSeq" id="XP_007904355.1">
    <property type="nucleotide sequence ID" value="XM_007906164.2"/>
</dbReference>
<keyword evidence="1" id="KW-0472">Membrane</keyword>
<dbReference type="PROSITE" id="PS50054">
    <property type="entry name" value="TYR_PHOSPHATASE_DUAL"/>
    <property type="match status" value="1"/>
</dbReference>
<dbReference type="GeneTree" id="ENSGT00940000164883"/>
<keyword evidence="5" id="KW-1185">Reference proteome</keyword>
<dbReference type="OMA" id="RFCVVYD"/>
<dbReference type="PANTHER" id="PTHR46659:SF1">
    <property type="entry name" value="SERINE_THREONINE_TYROSINE-INTERACTING-LIKE PROTEIN 1"/>
    <property type="match status" value="1"/>
</dbReference>
<reference evidence="5" key="2">
    <citation type="journal article" date="2007" name="PLoS Biol.">
        <title>Survey sequencing and comparative analysis of the elephant shark (Callorhinchus milii) genome.</title>
        <authorList>
            <person name="Venkatesh B."/>
            <person name="Kirkness E.F."/>
            <person name="Loh Y.H."/>
            <person name="Halpern A.L."/>
            <person name="Lee A.P."/>
            <person name="Johnson J."/>
            <person name="Dandona N."/>
            <person name="Viswanathan L.D."/>
            <person name="Tay A."/>
            <person name="Venter J.C."/>
            <person name="Strausberg R.L."/>
            <person name="Brenner S."/>
        </authorList>
    </citation>
    <scope>NUCLEOTIDE SEQUENCE [LARGE SCALE GENOMIC DNA]</scope>
</reference>
<dbReference type="GO" id="GO:0019903">
    <property type="term" value="F:protein phosphatase binding"/>
    <property type="evidence" value="ECO:0007669"/>
    <property type="project" value="TreeGrafter"/>
</dbReference>
<dbReference type="InterPro" id="IPR020422">
    <property type="entry name" value="TYR_PHOSPHATASE_DUAL_dom"/>
</dbReference>
<protein>
    <submittedName>
        <fullName evidence="3">Map kinase phosphatase-like protein MK-STYX</fullName>
    </submittedName>
</protein>
<dbReference type="GO" id="GO:0004864">
    <property type="term" value="F:protein phosphatase inhibitor activity"/>
    <property type="evidence" value="ECO:0007669"/>
    <property type="project" value="TreeGrafter"/>
</dbReference>
<dbReference type="InterPro" id="IPR036873">
    <property type="entry name" value="Rhodanese-like_dom_sf"/>
</dbReference>
<dbReference type="Gene3D" id="3.40.250.10">
    <property type="entry name" value="Rhodanese-like domain"/>
    <property type="match status" value="1"/>
</dbReference>
<feature type="transmembrane region" description="Helical" evidence="1">
    <location>
        <begin position="226"/>
        <end position="247"/>
    </location>
</feature>
<evidence type="ECO:0000313" key="5">
    <source>
        <dbReference type="Proteomes" id="UP000314986"/>
    </source>
</evidence>
<evidence type="ECO:0000259" key="2">
    <source>
        <dbReference type="PROSITE" id="PS50054"/>
    </source>
</evidence>
<dbReference type="InterPro" id="IPR029021">
    <property type="entry name" value="Prot-tyrosine_phosphatase-like"/>
</dbReference>
<dbReference type="SUPFAM" id="SSF52799">
    <property type="entry name" value="(Phosphotyrosine protein) phosphatases II"/>
    <property type="match status" value="1"/>
</dbReference>
<dbReference type="EMBL" id="JW872461">
    <property type="protein sequence ID" value="AFP04979.1"/>
    <property type="molecule type" value="mRNA"/>
</dbReference>
<dbReference type="CTD" id="51657"/>
<dbReference type="Pfam" id="PF00782">
    <property type="entry name" value="DSPc"/>
    <property type="match status" value="1"/>
</dbReference>
<feature type="domain" description="Tyrosine-protein phosphatase" evidence="2">
    <location>
        <begin position="144"/>
        <end position="286"/>
    </location>
</feature>
<name>V9L061_CALMI</name>
<dbReference type="InterPro" id="IPR001763">
    <property type="entry name" value="Rhodanese-like_dom"/>
</dbReference>
<dbReference type="InterPro" id="IPR000340">
    <property type="entry name" value="Dual-sp_phosphatase_cat-dom"/>
</dbReference>
<reference evidence="4" key="4">
    <citation type="submission" date="2025-05" db="UniProtKB">
        <authorList>
            <consortium name="Ensembl"/>
        </authorList>
    </citation>
    <scope>IDENTIFICATION</scope>
</reference>